<name>M4VS23_9BACT</name>
<dbReference type="AlphaFoldDB" id="M4VS23"/>
<evidence type="ECO:0000313" key="2">
    <source>
        <dbReference type="Proteomes" id="UP000012040"/>
    </source>
</evidence>
<gene>
    <name evidence="1" type="ORF">A11Q_1758</name>
</gene>
<keyword evidence="2" id="KW-1185">Reference proteome</keyword>
<protein>
    <submittedName>
        <fullName evidence="1">Uncharacterized protein</fullName>
    </submittedName>
</protein>
<dbReference type="STRING" id="1184267.A11Q_1758"/>
<dbReference type="OrthoDB" id="5287713at2"/>
<dbReference type="RefSeq" id="WP_015470464.1">
    <property type="nucleotide sequence ID" value="NC_020813.1"/>
</dbReference>
<dbReference type="HOGENOM" id="CLU_514527_0_0_7"/>
<dbReference type="PATRIC" id="fig|1184267.3.peg.1779"/>
<dbReference type="Proteomes" id="UP000012040">
    <property type="component" value="Chromosome"/>
</dbReference>
<evidence type="ECO:0000313" key="1">
    <source>
        <dbReference type="EMBL" id="AGH95974.1"/>
    </source>
</evidence>
<dbReference type="KEGG" id="bex:A11Q_1758"/>
<dbReference type="eggNOG" id="ENOG50319AK">
    <property type="taxonomic scope" value="Bacteria"/>
</dbReference>
<sequence>MGYVVAIERDPKCFKEIQDSWSEVTVELNHEMSLFSSLADFQEFMADPDNEGKKPLLILITIEELRLLLPETEDLETKIQKLKELYGAEIMLSLFNDPVKSIKNIETLSVRNVLYKPFDLTILKEHTRFALLHGNQVKTQHVHTTQTETIIEHLKKFTLLEVSEFGFKITKKYPLEKNKAYKFYHPIFSHRKAQHIWARMINETDTHYELFFCQNTNAVLSQIRKHIAASKNKVKTPQWVGISDNAQTTLKIALQTDEKTAESIKEVLNRYYQGLTFINCLDAGTGDTGNANPASGSATALIEADVLITDIKHSDSSLQAQFSNQPLIIRLFDENLTRLELKPRLEVEYLRLEKPVDRSLMIKLFHLLFPKITVSDEVMQLTAVVNEVTALAEVIKIKEFSEAAMLFSDKHIHELGEVIEIALPQEDENHLQEVKGKVHFVSEKPEQDKLTLQQFVLFGMKDEYLKTMRLWSLQKHIEKNQKD</sequence>
<accession>M4VS23</accession>
<organism evidence="1 2">
    <name type="scientific">Pseudobdellovibrio exovorus JSS</name>
    <dbReference type="NCBI Taxonomy" id="1184267"/>
    <lineage>
        <taxon>Bacteria</taxon>
        <taxon>Pseudomonadati</taxon>
        <taxon>Bdellovibrionota</taxon>
        <taxon>Bdellovibrionia</taxon>
        <taxon>Bdellovibrionales</taxon>
        <taxon>Pseudobdellovibrionaceae</taxon>
        <taxon>Pseudobdellovibrio</taxon>
    </lineage>
</organism>
<dbReference type="EMBL" id="CP003537">
    <property type="protein sequence ID" value="AGH95974.1"/>
    <property type="molecule type" value="Genomic_DNA"/>
</dbReference>
<proteinExistence type="predicted"/>
<reference evidence="1 2" key="1">
    <citation type="journal article" date="2013" name="ISME J.">
        <title>By their genes ye shall know them: genomic signatures of predatory bacteria.</title>
        <authorList>
            <person name="Pasternak Z."/>
            <person name="Pietrokovski S."/>
            <person name="Rotem O."/>
            <person name="Gophna U."/>
            <person name="Lurie-Weinberger M.N."/>
            <person name="Jurkevitch E."/>
        </authorList>
    </citation>
    <scope>NUCLEOTIDE SEQUENCE [LARGE SCALE GENOMIC DNA]</scope>
    <source>
        <strain evidence="1 2">JSS</strain>
    </source>
</reference>